<sequence>MKTNIKLLNWRRKHKEYYVLRLKWICKDKKENMESWLSDNCSFNWSVYYGPYTRSYCAFENETDAVAFKLVWL</sequence>
<dbReference type="AlphaFoldDB" id="A0A0F9KK25"/>
<gene>
    <name evidence="1" type="ORF">LCGC14_1393270</name>
</gene>
<accession>A0A0F9KK25</accession>
<protein>
    <submittedName>
        <fullName evidence="1">Uncharacterized protein</fullName>
    </submittedName>
</protein>
<evidence type="ECO:0000313" key="1">
    <source>
        <dbReference type="EMBL" id="KKM75126.1"/>
    </source>
</evidence>
<proteinExistence type="predicted"/>
<organism evidence="1">
    <name type="scientific">marine sediment metagenome</name>
    <dbReference type="NCBI Taxonomy" id="412755"/>
    <lineage>
        <taxon>unclassified sequences</taxon>
        <taxon>metagenomes</taxon>
        <taxon>ecological metagenomes</taxon>
    </lineage>
</organism>
<reference evidence="1" key="1">
    <citation type="journal article" date="2015" name="Nature">
        <title>Complex archaea that bridge the gap between prokaryotes and eukaryotes.</title>
        <authorList>
            <person name="Spang A."/>
            <person name="Saw J.H."/>
            <person name="Jorgensen S.L."/>
            <person name="Zaremba-Niedzwiedzka K."/>
            <person name="Martijn J."/>
            <person name="Lind A.E."/>
            <person name="van Eijk R."/>
            <person name="Schleper C."/>
            <person name="Guy L."/>
            <person name="Ettema T.J."/>
        </authorList>
    </citation>
    <scope>NUCLEOTIDE SEQUENCE</scope>
</reference>
<comment type="caution">
    <text evidence="1">The sequence shown here is derived from an EMBL/GenBank/DDBJ whole genome shotgun (WGS) entry which is preliminary data.</text>
</comment>
<dbReference type="EMBL" id="LAZR01009028">
    <property type="protein sequence ID" value="KKM75126.1"/>
    <property type="molecule type" value="Genomic_DNA"/>
</dbReference>
<name>A0A0F9KK25_9ZZZZ</name>